<evidence type="ECO:0000313" key="2">
    <source>
        <dbReference type="Proteomes" id="UP001576784"/>
    </source>
</evidence>
<gene>
    <name evidence="1" type="ORF">ACE1CI_03290</name>
</gene>
<comment type="caution">
    <text evidence="1">The sequence shown here is derived from an EMBL/GenBank/DDBJ whole genome shotgun (WGS) entry which is preliminary data.</text>
</comment>
<dbReference type="EMBL" id="JBHFNR010000019">
    <property type="protein sequence ID" value="MFB2891951.1"/>
    <property type="molecule type" value="Genomic_DNA"/>
</dbReference>
<evidence type="ECO:0000313" key="1">
    <source>
        <dbReference type="EMBL" id="MFB2891951.1"/>
    </source>
</evidence>
<keyword evidence="2" id="KW-1185">Reference proteome</keyword>
<accession>A0ABV4XJR7</accession>
<organism evidence="1 2">
    <name type="scientific">Floridaenema flaviceps BLCC-F50</name>
    <dbReference type="NCBI Taxonomy" id="3153642"/>
    <lineage>
        <taxon>Bacteria</taxon>
        <taxon>Bacillati</taxon>
        <taxon>Cyanobacteriota</taxon>
        <taxon>Cyanophyceae</taxon>
        <taxon>Oscillatoriophycideae</taxon>
        <taxon>Aerosakkonematales</taxon>
        <taxon>Aerosakkonemataceae</taxon>
        <taxon>Floridanema</taxon>
        <taxon>Floridanema flaviceps</taxon>
    </lineage>
</organism>
<name>A0ABV4XJR7_9CYAN</name>
<dbReference type="RefSeq" id="WP_413261628.1">
    <property type="nucleotide sequence ID" value="NZ_JBHFNR010000019.1"/>
</dbReference>
<protein>
    <submittedName>
        <fullName evidence="1">Uncharacterized protein</fullName>
    </submittedName>
</protein>
<dbReference type="Proteomes" id="UP001576784">
    <property type="component" value="Unassembled WGS sequence"/>
</dbReference>
<proteinExistence type="predicted"/>
<reference evidence="1 2" key="1">
    <citation type="submission" date="2024-09" db="EMBL/GenBank/DDBJ databases">
        <title>Floridaenema gen nov. (Aerosakkonemataceae, Aerosakkonematales ord. nov., Cyanobacteria) from benthic tropical and subtropical fresh waters, with the description of four new species.</title>
        <authorList>
            <person name="Moretto J.A."/>
            <person name="Berthold D.E."/>
            <person name="Lefler F.W."/>
            <person name="Huang I.-S."/>
            <person name="Laughinghouse H. IV."/>
        </authorList>
    </citation>
    <scope>NUCLEOTIDE SEQUENCE [LARGE SCALE GENOMIC DNA]</scope>
    <source>
        <strain evidence="1 2">BLCC-F50</strain>
    </source>
</reference>
<sequence>MPELEQVLSALASAYWNMDYSEFLQRTGFVDSEYAIAKFKLFQQSVKGLIEFDTKTIQSLLSVNHN</sequence>